<name>A0A316VAK6_9BASI</name>
<feature type="non-terminal residue" evidence="1">
    <location>
        <position position="350"/>
    </location>
</feature>
<reference evidence="1 2" key="1">
    <citation type="journal article" date="2018" name="Mol. Biol. Evol.">
        <title>Broad Genomic Sampling Reveals a Smut Pathogenic Ancestry of the Fungal Clade Ustilaginomycotina.</title>
        <authorList>
            <person name="Kijpornyongpan T."/>
            <person name="Mondo S.J."/>
            <person name="Barry K."/>
            <person name="Sandor L."/>
            <person name="Lee J."/>
            <person name="Lipzen A."/>
            <person name="Pangilinan J."/>
            <person name="LaButti K."/>
            <person name="Hainaut M."/>
            <person name="Henrissat B."/>
            <person name="Grigoriev I.V."/>
            <person name="Spatafora J.W."/>
            <person name="Aime M.C."/>
        </authorList>
    </citation>
    <scope>NUCLEOTIDE SEQUENCE [LARGE SCALE GENOMIC DNA]</scope>
    <source>
        <strain evidence="1 2">MCA 3882</strain>
    </source>
</reference>
<dbReference type="InParanoid" id="A0A316VAK6"/>
<gene>
    <name evidence="1" type="ORF">FA14DRAFT_113978</name>
</gene>
<dbReference type="Proteomes" id="UP000245771">
    <property type="component" value="Unassembled WGS sequence"/>
</dbReference>
<dbReference type="AlphaFoldDB" id="A0A316VAK6"/>
<protein>
    <recommendedName>
        <fullName evidence="3">Arrestin-like N-terminal domain-containing protein</fullName>
    </recommendedName>
</protein>
<dbReference type="OrthoDB" id="3345971at2759"/>
<evidence type="ECO:0008006" key="3">
    <source>
        <dbReference type="Google" id="ProtNLM"/>
    </source>
</evidence>
<feature type="non-terminal residue" evidence="1">
    <location>
        <position position="1"/>
    </location>
</feature>
<proteinExistence type="predicted"/>
<dbReference type="GeneID" id="37017807"/>
<dbReference type="RefSeq" id="XP_025354929.1">
    <property type="nucleotide sequence ID" value="XM_025496026.1"/>
</dbReference>
<evidence type="ECO:0000313" key="2">
    <source>
        <dbReference type="Proteomes" id="UP000245771"/>
    </source>
</evidence>
<accession>A0A316VAK6</accession>
<organism evidence="1 2">
    <name type="scientific">Meira miltonrushii</name>
    <dbReference type="NCBI Taxonomy" id="1280837"/>
    <lineage>
        <taxon>Eukaryota</taxon>
        <taxon>Fungi</taxon>
        <taxon>Dikarya</taxon>
        <taxon>Basidiomycota</taxon>
        <taxon>Ustilaginomycotina</taxon>
        <taxon>Exobasidiomycetes</taxon>
        <taxon>Exobasidiales</taxon>
        <taxon>Brachybasidiaceae</taxon>
        <taxon>Meira</taxon>
    </lineage>
</organism>
<sequence>VVVHIKLNIPPNVDPPDRIDNMIVELRSDEVLGFSNGVYERNSPDQLIVNVDSAKHLSVQKGNIYQWDIPLHINHNVAPYERSVYGKLFHKVVVTLTWAGWSAFWKGGRTLCSEQMVFIAVAPRDHHALNYARTLNGHIRDFGPVLFHVRTRQVSVGGYLRVALSLPRAAKGAKLHALHATMIQHTTLHSRQQSTLVEACTPERFAFWKCSEDELNESIQRTEAEDHTSMEGYWIIRIPHDSQIRPSTVAGSLAAIKHSHSLELKLVFYRDGELMAYTTRWPIKIVGCCILRQSVKLPSYSESDPSPVPEWSRDAWDSEKYPNIHTSQTVCACGQDLDKLLAWEREGDAE</sequence>
<dbReference type="EMBL" id="KZ819603">
    <property type="protein sequence ID" value="PWN34627.1"/>
    <property type="molecule type" value="Genomic_DNA"/>
</dbReference>
<evidence type="ECO:0000313" key="1">
    <source>
        <dbReference type="EMBL" id="PWN34627.1"/>
    </source>
</evidence>
<keyword evidence="2" id="KW-1185">Reference proteome</keyword>